<dbReference type="SUPFAM" id="SSF81296">
    <property type="entry name" value="E set domains"/>
    <property type="match status" value="1"/>
</dbReference>
<dbReference type="Proteomes" id="UP000515123">
    <property type="component" value="Linkage group 18"/>
</dbReference>
<feature type="compositionally biased region" description="Polar residues" evidence="1">
    <location>
        <begin position="76"/>
        <end position="89"/>
    </location>
</feature>
<dbReference type="Gene3D" id="2.60.40.10">
    <property type="entry name" value="Immunoglobulins"/>
    <property type="match status" value="1"/>
</dbReference>
<dbReference type="InterPro" id="IPR013783">
    <property type="entry name" value="Ig-like_fold"/>
</dbReference>
<reference evidence="4" key="2">
    <citation type="submission" date="2025-08" db="UniProtKB">
        <authorList>
            <consortium name="RefSeq"/>
        </authorList>
    </citation>
    <scope>IDENTIFICATION</scope>
    <source>
        <tissue evidence="4">Leaf</tissue>
    </source>
</reference>
<evidence type="ECO:0000259" key="2">
    <source>
        <dbReference type="Pfam" id="PF16561"/>
    </source>
</evidence>
<gene>
    <name evidence="4" type="primary">LOC109724453</name>
</gene>
<protein>
    <submittedName>
        <fullName evidence="4">SNF1-related protein kinase regulatory subunit beta-1-like isoform X2</fullName>
    </submittedName>
</protein>
<dbReference type="AlphaFoldDB" id="A0A6P5GTS9"/>
<dbReference type="CDD" id="cd02859">
    <property type="entry name" value="E_set_AMPKbeta_like_N"/>
    <property type="match status" value="1"/>
</dbReference>
<feature type="domain" description="AMP-activated protein kinase glycogen-binding" evidence="2">
    <location>
        <begin position="100"/>
        <end position="181"/>
    </location>
</feature>
<evidence type="ECO:0000313" key="3">
    <source>
        <dbReference type="Proteomes" id="UP000515123"/>
    </source>
</evidence>
<dbReference type="InterPro" id="IPR014756">
    <property type="entry name" value="Ig_E-set"/>
</dbReference>
<dbReference type="PANTHER" id="PTHR46316:SF9">
    <property type="entry name" value="SNF1-RELATED PROTEIN KINASE REGULATORY SUBUNIT BETA-1"/>
    <property type="match status" value="1"/>
</dbReference>
<dbReference type="Pfam" id="PF16561">
    <property type="entry name" value="AMPK1_CBM"/>
    <property type="match status" value="1"/>
</dbReference>
<reference evidence="3" key="1">
    <citation type="journal article" date="2015" name="Nat. Genet.">
        <title>The pineapple genome and the evolution of CAM photosynthesis.</title>
        <authorList>
            <person name="Ming R."/>
            <person name="VanBuren R."/>
            <person name="Wai C.M."/>
            <person name="Tang H."/>
            <person name="Schatz M.C."/>
            <person name="Bowers J.E."/>
            <person name="Lyons E."/>
            <person name="Wang M.L."/>
            <person name="Chen J."/>
            <person name="Biggers E."/>
            <person name="Zhang J."/>
            <person name="Huang L."/>
            <person name="Zhang L."/>
            <person name="Miao W."/>
            <person name="Zhang J."/>
            <person name="Ye Z."/>
            <person name="Miao C."/>
            <person name="Lin Z."/>
            <person name="Wang H."/>
            <person name="Zhou H."/>
            <person name="Yim W.C."/>
            <person name="Priest H.D."/>
            <person name="Zheng C."/>
            <person name="Woodhouse M."/>
            <person name="Edger P.P."/>
            <person name="Guyot R."/>
            <person name="Guo H.B."/>
            <person name="Guo H."/>
            <person name="Zheng G."/>
            <person name="Singh R."/>
            <person name="Sharma A."/>
            <person name="Min X."/>
            <person name="Zheng Y."/>
            <person name="Lee H."/>
            <person name="Gurtowski J."/>
            <person name="Sedlazeck F.J."/>
            <person name="Harkess A."/>
            <person name="McKain M.R."/>
            <person name="Liao Z."/>
            <person name="Fang J."/>
            <person name="Liu J."/>
            <person name="Zhang X."/>
            <person name="Zhang Q."/>
            <person name="Hu W."/>
            <person name="Qin Y."/>
            <person name="Wang K."/>
            <person name="Chen L.Y."/>
            <person name="Shirley N."/>
            <person name="Lin Y.R."/>
            <person name="Liu L.Y."/>
            <person name="Hernandez A.G."/>
            <person name="Wright C.L."/>
            <person name="Bulone V."/>
            <person name="Tuskan G.A."/>
            <person name="Heath K."/>
            <person name="Zee F."/>
            <person name="Moore P.H."/>
            <person name="Sunkar R."/>
            <person name="Leebens-Mack J.H."/>
            <person name="Mockler T."/>
            <person name="Bennetzen J.L."/>
            <person name="Freeling M."/>
            <person name="Sankoff D."/>
            <person name="Paterson A.H."/>
            <person name="Zhu X."/>
            <person name="Yang X."/>
            <person name="Smith J.A."/>
            <person name="Cushman J.C."/>
            <person name="Paull R.E."/>
            <person name="Yu Q."/>
        </authorList>
    </citation>
    <scope>NUCLEOTIDE SEQUENCE [LARGE SCALE GENOMIC DNA]</scope>
    <source>
        <strain evidence="3">cv. F153</strain>
    </source>
</reference>
<dbReference type="PANTHER" id="PTHR46316">
    <property type="entry name" value="SNF1-RELATED PROTEIN KINASE REGULATORY SUBUNIT BETA-1"/>
    <property type="match status" value="1"/>
</dbReference>
<organism evidence="3 4">
    <name type="scientific">Ananas comosus</name>
    <name type="common">Pineapple</name>
    <name type="synonym">Ananas ananas</name>
    <dbReference type="NCBI Taxonomy" id="4615"/>
    <lineage>
        <taxon>Eukaryota</taxon>
        <taxon>Viridiplantae</taxon>
        <taxon>Streptophyta</taxon>
        <taxon>Embryophyta</taxon>
        <taxon>Tracheophyta</taxon>
        <taxon>Spermatophyta</taxon>
        <taxon>Magnoliopsida</taxon>
        <taxon>Liliopsida</taxon>
        <taxon>Poales</taxon>
        <taxon>Bromeliaceae</taxon>
        <taxon>Bromelioideae</taxon>
        <taxon>Ananas</taxon>
    </lineage>
</organism>
<dbReference type="RefSeq" id="XP_020108875.1">
    <property type="nucleotide sequence ID" value="XM_020253286.1"/>
</dbReference>
<dbReference type="OrthoDB" id="531008at2759"/>
<keyword evidence="3" id="KW-1185">Reference proteome</keyword>
<accession>A0A6P5GTS9</accession>
<dbReference type="InterPro" id="IPR043554">
    <property type="entry name" value="KINB"/>
</dbReference>
<evidence type="ECO:0000313" key="4">
    <source>
        <dbReference type="RefSeq" id="XP_020108875.1"/>
    </source>
</evidence>
<dbReference type="GeneID" id="109724453"/>
<feature type="compositionally biased region" description="Basic and acidic residues" evidence="1">
    <location>
        <begin position="1"/>
        <end position="10"/>
    </location>
</feature>
<proteinExistence type="predicted"/>
<name>A0A6P5GTS9_ANACO</name>
<sequence length="230" mass="25190">MGNVTGREEENGGGDDEDPSARSSEGGFAPYHAGSADSIGGGGGGESPPQSPRRSPSPFMFAPQVPVPPLQRHSDSPQLSNQVSTNEQHGSSKDPPERKIPVLLVWTLGGKKVHVEGSWDNWTEKLSLQRSGKDHSILMSLPSGIYRYRFIVDGERRFIPDFPCITDETGNTVNFLDVDASPNSTTHLLLIPATVGRSPPIRTLRRSRPLSHRSYTSLFLTWKTPRQQPP</sequence>
<dbReference type="GO" id="GO:0009507">
    <property type="term" value="C:chloroplast"/>
    <property type="evidence" value="ECO:0007669"/>
    <property type="project" value="UniProtKB-ARBA"/>
</dbReference>
<dbReference type="InterPro" id="IPR032640">
    <property type="entry name" value="AMPK1_CBM"/>
</dbReference>
<evidence type="ECO:0000256" key="1">
    <source>
        <dbReference type="SAM" id="MobiDB-lite"/>
    </source>
</evidence>
<feature type="region of interest" description="Disordered" evidence="1">
    <location>
        <begin position="1"/>
        <end position="98"/>
    </location>
</feature>